<evidence type="ECO:0000256" key="1">
    <source>
        <dbReference type="SAM" id="Phobius"/>
    </source>
</evidence>
<feature type="transmembrane region" description="Helical" evidence="1">
    <location>
        <begin position="228"/>
        <end position="253"/>
    </location>
</feature>
<dbReference type="Pfam" id="PF03594">
    <property type="entry name" value="BenE"/>
    <property type="match status" value="1"/>
</dbReference>
<feature type="transmembrane region" description="Helical" evidence="1">
    <location>
        <begin position="62"/>
        <end position="83"/>
    </location>
</feature>
<feature type="transmembrane region" description="Helical" evidence="1">
    <location>
        <begin position="265"/>
        <end position="286"/>
    </location>
</feature>
<dbReference type="PANTHER" id="PTHR30199">
    <property type="entry name" value="MFS FAMILY TRANSPORTER, PREDICTED SUBSTRATE BENZOATE"/>
    <property type="match status" value="1"/>
</dbReference>
<dbReference type="Proteomes" id="UP000644756">
    <property type="component" value="Unassembled WGS sequence"/>
</dbReference>
<evidence type="ECO:0000313" key="3">
    <source>
        <dbReference type="Proteomes" id="UP000644756"/>
    </source>
</evidence>
<dbReference type="PANTHER" id="PTHR30199:SF0">
    <property type="entry name" value="INNER MEMBRANE PROTEIN YDCO"/>
    <property type="match status" value="1"/>
</dbReference>
<feature type="transmembrane region" description="Helical" evidence="1">
    <location>
        <begin position="189"/>
        <end position="208"/>
    </location>
</feature>
<dbReference type="NCBIfam" id="TIGR00843">
    <property type="entry name" value="benE"/>
    <property type="match status" value="1"/>
</dbReference>
<protein>
    <submittedName>
        <fullName evidence="2">Benzoate transporter</fullName>
    </submittedName>
</protein>
<sequence>MKSSDTGEEQAALIRGWHNPLRDLNSKNISAGVIASTLGMTGPPILILEAAANGGYTHAETIGWVFAVYFFGGVLSIFLPLLYRMPITCANSLSGIAFLATASPHFTYNEMTGGFLLSGILIFLIGITGAFTFIMKLFPREVIAAMLAGLVTSYVIRMITSIEVMPLVGVSALASYFLLMKWGRRIPPVVGAIVVALLVLFLTEGVHFPNGDLPFAWPDLVQPEFSWMQLFTLAIPLCLMILSNDAVPAIGALETYKYKPPTKQIITMSGITSMVVALFGGQSANVAGMMTAVSAEDGAGEKHKRYIASAVSGVMLLLFGIFASKTVPFMQALPVAAAALVGGFALIGVLGSSLHTAFSDSRYRFSAIFAFVIAMSPLSFFHISAPVWALIVGAIIAKTIEHEKPPA</sequence>
<dbReference type="GO" id="GO:0042925">
    <property type="term" value="F:benzoate transmembrane transporter activity"/>
    <property type="evidence" value="ECO:0007669"/>
    <property type="project" value="InterPro"/>
</dbReference>
<comment type="caution">
    <text evidence="2">The sequence shown here is derived from an EMBL/GenBank/DDBJ whole genome shotgun (WGS) entry which is preliminary data.</text>
</comment>
<dbReference type="RefSeq" id="WP_188532833.1">
    <property type="nucleotide sequence ID" value="NZ_BMGR01000015.1"/>
</dbReference>
<evidence type="ECO:0000313" key="2">
    <source>
        <dbReference type="EMBL" id="GGG19088.1"/>
    </source>
</evidence>
<reference evidence="2" key="2">
    <citation type="submission" date="2020-09" db="EMBL/GenBank/DDBJ databases">
        <authorList>
            <person name="Sun Q."/>
            <person name="Zhou Y."/>
        </authorList>
    </citation>
    <scope>NUCLEOTIDE SEQUENCE</scope>
    <source>
        <strain evidence="2">CGMCC 1.12987</strain>
    </source>
</reference>
<keyword evidence="1" id="KW-0812">Transmembrane</keyword>
<reference evidence="2" key="1">
    <citation type="journal article" date="2014" name="Int. J. Syst. Evol. Microbiol.">
        <title>Complete genome sequence of Corynebacterium casei LMG S-19264T (=DSM 44701T), isolated from a smear-ripened cheese.</title>
        <authorList>
            <consortium name="US DOE Joint Genome Institute (JGI-PGF)"/>
            <person name="Walter F."/>
            <person name="Albersmeier A."/>
            <person name="Kalinowski J."/>
            <person name="Ruckert C."/>
        </authorList>
    </citation>
    <scope>NUCLEOTIDE SEQUENCE</scope>
    <source>
        <strain evidence="2">CGMCC 1.12987</strain>
    </source>
</reference>
<proteinExistence type="predicted"/>
<name>A0A917LFS9_9BACL</name>
<feature type="transmembrane region" description="Helical" evidence="1">
    <location>
        <begin position="335"/>
        <end position="355"/>
    </location>
</feature>
<feature type="transmembrane region" description="Helical" evidence="1">
    <location>
        <begin position="114"/>
        <end position="135"/>
    </location>
</feature>
<dbReference type="AlphaFoldDB" id="A0A917LFS9"/>
<organism evidence="2 3">
    <name type="scientific">Paenibacillus abyssi</name>
    <dbReference type="NCBI Taxonomy" id="1340531"/>
    <lineage>
        <taxon>Bacteria</taxon>
        <taxon>Bacillati</taxon>
        <taxon>Bacillota</taxon>
        <taxon>Bacilli</taxon>
        <taxon>Bacillales</taxon>
        <taxon>Paenibacillaceae</taxon>
        <taxon>Paenibacillus</taxon>
    </lineage>
</organism>
<dbReference type="GO" id="GO:0005886">
    <property type="term" value="C:plasma membrane"/>
    <property type="evidence" value="ECO:0007669"/>
    <property type="project" value="TreeGrafter"/>
</dbReference>
<keyword evidence="1" id="KW-1133">Transmembrane helix</keyword>
<feature type="transmembrane region" description="Helical" evidence="1">
    <location>
        <begin position="165"/>
        <end position="182"/>
    </location>
</feature>
<dbReference type="EMBL" id="BMGR01000015">
    <property type="protein sequence ID" value="GGG19088.1"/>
    <property type="molecule type" value="Genomic_DNA"/>
</dbReference>
<feature type="transmembrane region" description="Helical" evidence="1">
    <location>
        <begin position="306"/>
        <end position="323"/>
    </location>
</feature>
<keyword evidence="1" id="KW-0472">Membrane</keyword>
<keyword evidence="3" id="KW-1185">Reference proteome</keyword>
<accession>A0A917LFS9</accession>
<dbReference type="InterPro" id="IPR004711">
    <property type="entry name" value="Benzoate_Transporter"/>
</dbReference>
<feature type="transmembrane region" description="Helical" evidence="1">
    <location>
        <begin position="367"/>
        <end position="397"/>
    </location>
</feature>
<gene>
    <name evidence="2" type="ORF">GCM10010916_39900</name>
</gene>